<comment type="similarity">
    <text evidence="5">Belongs to the WD repeat cdt2 family.</text>
</comment>
<dbReference type="InterPro" id="IPR019775">
    <property type="entry name" value="WD40_repeat_CS"/>
</dbReference>
<dbReference type="PROSITE" id="PS00678">
    <property type="entry name" value="WD_REPEATS_1"/>
    <property type="match status" value="3"/>
</dbReference>
<dbReference type="InterPro" id="IPR015943">
    <property type="entry name" value="WD40/YVTN_repeat-like_dom_sf"/>
</dbReference>
<dbReference type="PRINTS" id="PR00320">
    <property type="entry name" value="GPROTEINBRPT"/>
</dbReference>
<protein>
    <submittedName>
        <fullName evidence="8 9">Uncharacterized protein</fullName>
    </submittedName>
</protein>
<dbReference type="AlphaFoldDB" id="R7U4I2"/>
<dbReference type="EnsemblMetazoa" id="CapteT229258">
    <property type="protein sequence ID" value="CapteP229258"/>
    <property type="gene ID" value="CapteG229258"/>
</dbReference>
<keyword evidence="4" id="KW-0833">Ubl conjugation pathway</keyword>
<comment type="pathway">
    <text evidence="1">Protein modification; protein ubiquitination.</text>
</comment>
<name>R7U4I2_CAPTE</name>
<dbReference type="GO" id="GO:0043161">
    <property type="term" value="P:proteasome-mediated ubiquitin-dependent protein catabolic process"/>
    <property type="evidence" value="ECO:0007669"/>
    <property type="project" value="TreeGrafter"/>
</dbReference>
<evidence type="ECO:0000256" key="6">
    <source>
        <dbReference type="PROSITE-ProRule" id="PRU00221"/>
    </source>
</evidence>
<proteinExistence type="inferred from homology"/>
<evidence type="ECO:0000313" key="10">
    <source>
        <dbReference type="Proteomes" id="UP000014760"/>
    </source>
</evidence>
<reference evidence="8 10" key="2">
    <citation type="journal article" date="2013" name="Nature">
        <title>Insights into bilaterian evolution from three spiralian genomes.</title>
        <authorList>
            <person name="Simakov O."/>
            <person name="Marletaz F."/>
            <person name="Cho S.J."/>
            <person name="Edsinger-Gonzales E."/>
            <person name="Havlak P."/>
            <person name="Hellsten U."/>
            <person name="Kuo D.H."/>
            <person name="Larsson T."/>
            <person name="Lv J."/>
            <person name="Arendt D."/>
            <person name="Savage R."/>
            <person name="Osoegawa K."/>
            <person name="de Jong P."/>
            <person name="Grimwood J."/>
            <person name="Chapman J.A."/>
            <person name="Shapiro H."/>
            <person name="Aerts A."/>
            <person name="Otillar R.P."/>
            <person name="Terry A.Y."/>
            <person name="Boore J.L."/>
            <person name="Grigoriev I.V."/>
            <person name="Lindberg D.R."/>
            <person name="Seaver E.C."/>
            <person name="Weisblat D.A."/>
            <person name="Putnam N.H."/>
            <person name="Rokhsar D.S."/>
        </authorList>
    </citation>
    <scope>NUCLEOTIDE SEQUENCE</scope>
    <source>
        <strain evidence="8 10">I ESC-2004</strain>
    </source>
</reference>
<keyword evidence="2 6" id="KW-0853">WD repeat</keyword>
<accession>R7U4I2</accession>
<evidence type="ECO:0000256" key="3">
    <source>
        <dbReference type="ARBA" id="ARBA00022737"/>
    </source>
</evidence>
<dbReference type="EMBL" id="AMQN01010423">
    <property type="status" value="NOT_ANNOTATED_CDS"/>
    <property type="molecule type" value="Genomic_DNA"/>
</dbReference>
<feature type="region of interest" description="Disordered" evidence="7">
    <location>
        <begin position="605"/>
        <end position="646"/>
    </location>
</feature>
<evidence type="ECO:0000256" key="7">
    <source>
        <dbReference type="SAM" id="MobiDB-lite"/>
    </source>
</evidence>
<evidence type="ECO:0000313" key="9">
    <source>
        <dbReference type="EnsemblMetazoa" id="CapteP229258"/>
    </source>
</evidence>
<dbReference type="Proteomes" id="UP000014760">
    <property type="component" value="Unassembled WGS sequence"/>
</dbReference>
<dbReference type="EMBL" id="KB307754">
    <property type="protein sequence ID" value="ELT98596.1"/>
    <property type="molecule type" value="Genomic_DNA"/>
</dbReference>
<feature type="repeat" description="WD" evidence="6">
    <location>
        <begin position="362"/>
        <end position="393"/>
    </location>
</feature>
<evidence type="ECO:0000256" key="4">
    <source>
        <dbReference type="ARBA" id="ARBA00022786"/>
    </source>
</evidence>
<feature type="repeat" description="WD" evidence="6">
    <location>
        <begin position="139"/>
        <end position="180"/>
    </location>
</feature>
<dbReference type="SMART" id="SM00320">
    <property type="entry name" value="WD40"/>
    <property type="match status" value="6"/>
</dbReference>
<dbReference type="InterPro" id="IPR020472">
    <property type="entry name" value="WD40_PAC1"/>
</dbReference>
<dbReference type="FunCoup" id="R7U4I2">
    <property type="interactions" value="483"/>
</dbReference>
<reference evidence="10" key="1">
    <citation type="submission" date="2012-12" db="EMBL/GenBank/DDBJ databases">
        <authorList>
            <person name="Hellsten U."/>
            <person name="Grimwood J."/>
            <person name="Chapman J.A."/>
            <person name="Shapiro H."/>
            <person name="Aerts A."/>
            <person name="Otillar R.P."/>
            <person name="Terry A.Y."/>
            <person name="Boore J.L."/>
            <person name="Simakov O."/>
            <person name="Marletaz F."/>
            <person name="Cho S.-J."/>
            <person name="Edsinger-Gonzales E."/>
            <person name="Havlak P."/>
            <person name="Kuo D.-H."/>
            <person name="Larsson T."/>
            <person name="Lv J."/>
            <person name="Arendt D."/>
            <person name="Savage R."/>
            <person name="Osoegawa K."/>
            <person name="de Jong P."/>
            <person name="Lindberg D.R."/>
            <person name="Seaver E.C."/>
            <person name="Weisblat D.A."/>
            <person name="Putnam N.H."/>
            <person name="Grigoriev I.V."/>
            <person name="Rokhsar D.S."/>
        </authorList>
    </citation>
    <scope>NUCLEOTIDE SEQUENCE</scope>
    <source>
        <strain evidence="10">I ESC-2004</strain>
    </source>
</reference>
<dbReference type="PROSITE" id="PS50082">
    <property type="entry name" value="WD_REPEATS_2"/>
    <property type="match status" value="5"/>
</dbReference>
<dbReference type="PROSITE" id="PS50294">
    <property type="entry name" value="WD_REPEATS_REGION"/>
    <property type="match status" value="4"/>
</dbReference>
<feature type="repeat" description="WD" evidence="6">
    <location>
        <begin position="395"/>
        <end position="437"/>
    </location>
</feature>
<sequence length="708" mass="78231">MSKIKQITSPYYSFILVITASKFGAEMKAPTNAMYVDKQCYEPNGMQSQYKSSYGVGLDGVTSNILEDLHCWRLNQHHVENVDGDLVPPLGCAFNPGTSEILSPTLRLITLLKFLRFMCSFYSKDHPRLLATVDECGDFLAHKNMAWDLCWLPGGTNILTASGDQTIALWDITTEAKISQYHGHTSSVRTVNVCRDQPAVFATGSIDGNIFLWDRRTKCRTETCCRVGEVRSAHASKANTEVKRMRHRQPQLDNRESVTAVLFQDSNTLLSSGSRDGCIKAWDTRKLTSLAKSAANPVHVFPYCGPQGRARGFSSLALDSSRTRLYANCVDNHVYVHDCVAFTPKPVAVFGGHKVSSFFVKLSLSPNDDYLLSGSSDNQAYIWNTQSPQSSPILLQGHTSEVPAVAWSSSDLGRIATTSDDCSLMVWHLQRENHQNDINPVLGPIVGNASRMRKEVGTSASPIHGMNMRPRTPRKGNTVPPSPAKISSDTRQTLISMQGLPCSVGTKPCSVASQSTIVKWLGRSPRVVPVTPRRLVITPKKTQECARQTAEARGVKRKLDSGFDSEIPANPKSNRGTPLRPLDHQMLNSPKSAKKTLFDEDDKTPVKKVRGGTEKFQSPTANLPSYVLNPEPRTPQGQLTPRSLGPNWLTQLTRQKKQDSCCADEPTTPVAKTPISTKKKECTPRTPKNTPKSLKKYVSILQYFSPKE</sequence>
<dbReference type="InterPro" id="IPR036322">
    <property type="entry name" value="WD40_repeat_dom_sf"/>
</dbReference>
<dbReference type="Pfam" id="PF00400">
    <property type="entry name" value="WD40"/>
    <property type="match status" value="5"/>
</dbReference>
<dbReference type="SUPFAM" id="SSF50978">
    <property type="entry name" value="WD40 repeat-like"/>
    <property type="match status" value="1"/>
</dbReference>
<dbReference type="OrthoDB" id="2096344at2759"/>
<dbReference type="PANTHER" id="PTHR22852:SF0">
    <property type="entry name" value="DENTICLELESS PROTEIN HOMOLOG"/>
    <property type="match status" value="1"/>
</dbReference>
<dbReference type="GO" id="GO:0030674">
    <property type="term" value="F:protein-macromolecule adaptor activity"/>
    <property type="evidence" value="ECO:0007669"/>
    <property type="project" value="TreeGrafter"/>
</dbReference>
<dbReference type="HOGENOM" id="CLU_023407_0_0_1"/>
<gene>
    <name evidence="8" type="ORF">CAPTEDRAFT_229258</name>
</gene>
<feature type="region of interest" description="Disordered" evidence="7">
    <location>
        <begin position="550"/>
        <end position="587"/>
    </location>
</feature>
<feature type="repeat" description="WD" evidence="6">
    <location>
        <begin position="251"/>
        <end position="292"/>
    </location>
</feature>
<feature type="region of interest" description="Disordered" evidence="7">
    <location>
        <begin position="658"/>
        <end position="694"/>
    </location>
</feature>
<keyword evidence="3" id="KW-0677">Repeat</keyword>
<feature type="region of interest" description="Disordered" evidence="7">
    <location>
        <begin position="460"/>
        <end position="487"/>
    </location>
</feature>
<evidence type="ECO:0000256" key="5">
    <source>
        <dbReference type="ARBA" id="ARBA00038344"/>
    </source>
</evidence>
<dbReference type="CDD" id="cd00200">
    <property type="entry name" value="WD40"/>
    <property type="match status" value="1"/>
</dbReference>
<dbReference type="Gene3D" id="2.130.10.10">
    <property type="entry name" value="YVTN repeat-like/Quinoprotein amine dehydrogenase"/>
    <property type="match status" value="2"/>
</dbReference>
<dbReference type="PANTHER" id="PTHR22852">
    <property type="entry name" value="LETHAL 2 DENTICLELESS PROTEIN RETINOIC ACID-REGULATED NUCLEAR MATRIX-ASSOCIATED PROTEIN"/>
    <property type="match status" value="1"/>
</dbReference>
<keyword evidence="10" id="KW-1185">Reference proteome</keyword>
<dbReference type="STRING" id="283909.R7U4I2"/>
<dbReference type="InterPro" id="IPR051865">
    <property type="entry name" value="WD-repeat_CDT2_adapter"/>
</dbReference>
<feature type="repeat" description="WD" evidence="6">
    <location>
        <begin position="181"/>
        <end position="223"/>
    </location>
</feature>
<evidence type="ECO:0000256" key="1">
    <source>
        <dbReference type="ARBA" id="ARBA00004906"/>
    </source>
</evidence>
<dbReference type="InterPro" id="IPR001680">
    <property type="entry name" value="WD40_rpt"/>
</dbReference>
<dbReference type="OMA" id="PHSQFEK"/>
<dbReference type="GO" id="GO:0005634">
    <property type="term" value="C:nucleus"/>
    <property type="evidence" value="ECO:0007669"/>
    <property type="project" value="TreeGrafter"/>
</dbReference>
<evidence type="ECO:0000313" key="8">
    <source>
        <dbReference type="EMBL" id="ELT98596.1"/>
    </source>
</evidence>
<evidence type="ECO:0000256" key="2">
    <source>
        <dbReference type="ARBA" id="ARBA00022574"/>
    </source>
</evidence>
<organism evidence="8">
    <name type="scientific">Capitella teleta</name>
    <name type="common">Polychaete worm</name>
    <dbReference type="NCBI Taxonomy" id="283909"/>
    <lineage>
        <taxon>Eukaryota</taxon>
        <taxon>Metazoa</taxon>
        <taxon>Spiralia</taxon>
        <taxon>Lophotrochozoa</taxon>
        <taxon>Annelida</taxon>
        <taxon>Polychaeta</taxon>
        <taxon>Sedentaria</taxon>
        <taxon>Scolecida</taxon>
        <taxon>Capitellidae</taxon>
        <taxon>Capitella</taxon>
    </lineage>
</organism>
<reference evidence="9" key="3">
    <citation type="submission" date="2015-06" db="UniProtKB">
        <authorList>
            <consortium name="EnsemblMetazoa"/>
        </authorList>
    </citation>
    <scope>IDENTIFICATION</scope>
</reference>